<dbReference type="PROSITE" id="PS50082">
    <property type="entry name" value="WD_REPEATS_2"/>
    <property type="match status" value="2"/>
</dbReference>
<evidence type="ECO:0000256" key="1">
    <source>
        <dbReference type="ARBA" id="ARBA00022574"/>
    </source>
</evidence>
<dbReference type="Gene3D" id="3.40.50.300">
    <property type="entry name" value="P-loop containing nucleotide triphosphate hydrolases"/>
    <property type="match status" value="1"/>
</dbReference>
<feature type="repeat" description="WD" evidence="3">
    <location>
        <begin position="1151"/>
        <end position="1175"/>
    </location>
</feature>
<dbReference type="Proteomes" id="UP001195483">
    <property type="component" value="Unassembled WGS sequence"/>
</dbReference>
<dbReference type="InterPro" id="IPR001680">
    <property type="entry name" value="WD40_rpt"/>
</dbReference>
<comment type="caution">
    <text evidence="8">The sequence shown here is derived from an EMBL/GenBank/DDBJ whole genome shotgun (WGS) entry which is preliminary data.</text>
</comment>
<dbReference type="PANTHER" id="PTHR19871:SF14">
    <property type="entry name" value="DUF4062 DOMAIN-CONTAINING PROTEIN"/>
    <property type="match status" value="1"/>
</dbReference>
<dbReference type="InterPro" id="IPR057588">
    <property type="entry name" value="NWD1/2-like_WH"/>
</dbReference>
<feature type="region of interest" description="Disordered" evidence="4">
    <location>
        <begin position="77"/>
        <end position="96"/>
    </location>
</feature>
<dbReference type="InterPro" id="IPR027417">
    <property type="entry name" value="P-loop_NTPase"/>
</dbReference>
<dbReference type="Pfam" id="PF13271">
    <property type="entry name" value="DUF4062"/>
    <property type="match status" value="1"/>
</dbReference>
<gene>
    <name evidence="8" type="ORF">CHS0354_008112</name>
</gene>
<sequence>MGICTSKGTVIISSDRSDTFSNQTPVTYKLRGSDTNETNKQEPAAKIHTESNEHAGGTTRDGTHSTVAQSIDFATNENNERLEERNSKGRKIDIGTKTEITSLSKLDELKSQEVKGNGVDYEILFNEYGEPETMEKEMPDDNERAKGSLTFIVDQQEDVHKRDDNSFPPADTDKTNNKVEESEESYDSSDSEALPNKKKDEGKRNVEEQISTESDFYEDNQDHPGDKQRGEPDKTSKKKFNLIRNAVTFIQRPEIVQALVGKMDISVPSQSRIVRIFISSTFTDTKNERNMLMKKAYPKLKSFCQKLGYEFQVVDMRWGVRDTATDSQTGTELCLNEIKLCQTLSTGPSFVSLVSHKYGYRMLPRTIESKVFEQIMLEIQSKGNYDAIQYFKKWYRRDDNAVPPENVLANITFHYPDYFSSDKDSKNQSKRSYDHECEVMTNALEETEAGIEYSKSVTEVETRYGMVEVKEASKHCVWFQRTIEKIEDQQPSDILSKYMESGDPQNKWKRSRELLAKMKNKMTSTLVDDRIRKYTVHWDTSAGINPESAEHDKYLQTLADDFEKDLSTMIKDAVKECVPSDPVVEEVHRHIKFCKAKCETFSGRDDCLRKMEEYIVGQSTKPMIVYGVSGCGKTSLMAKGAYLSRQWTNDKAAVILRFIGTSQRSTTIKGLLQSLTQQIKRIYRTEVTDYENVKAIEKDFMQSLELANEDMPLILILDSLDQLDPANNARQLKWLPEKLSDHCKVILSTLPDENYQCYPILKNSIKNKNNFLEVKHIPKDDVKKVIKMWLQLRNRTLTPKQMDCVLEAYEKCSLPLFLKLSFEEAIRWNSFSDETDTVLKDTVKDSIDALFEKLELKHGTMLMSRALGYLTVSQNGITEAELEDVLSCDDDVLNDVYKFWTPPIRRLPPLLLVRLKTDLEQYLVERDADGSRVFYWYHRQFKETAEQKYCSKKETRDLLHTCLADFFSGLWANDHPKPFTYTAKNDQGQDEEKLVNEVRLVSAQPLNENNLRKLNNLPFHRLKAGQLLQLKKECLCNCMFLLMKLRATNLWSVMDDFALAKSEFPEDEAIKMIHDVLQISQDSLLCDPNQLPVQMILRLESNMAKENKDTKDFLAQCASSIPYLLPDKNVLLTPGGQLVHSMAGHKEYSFIYSVDVSIDGQYTVTCGDDETVRIWHNVDGRQDCMHKTECVQKTYFCLSDAYLLIFEEKKVVVKKRSGEERFIISLVAIFPWCLCGPRREYFVLFKENKATTYNLETLENMNPVECKKKISFSNCSTQLFKENSFLGSERYAVAFSIQKKTICLFDVSKQQFVLYHNVCQDSRIQKGDVHSLQWAITNNETCIAYTSSKSESIYFVDINTKQRLRELQVFKEKYNADLLDLRISRDKHYLTFLLSGDDDISTLVIYSLEELELLKRKGLRTSLTYASSSNGTTVVTSSEDALVQVWDLTRPEEEQSVIKANKVYKYLQCLPNSRYILGTYSEGSEDKHCTLFVYDICTQETVRHTKITTKVDVLLTGRDTAIVWPRMEESKIAYLVDLDKMSAVTNLSGLPPMNQCLIYGNGEGLISWTKEGQVNSYRLPSGENSPTLVIGRNCQLHVNRSGSVMTVNGQDTVDVYLNNKFLHSIKYQHFDVENFNGIQLITDDGNYIIFQVEREPPMCQNGREIKYFVVWDIKKGKMVSNLVDSEYYTKYEVDSNSGSLVNLVSAILLDNNRVLAAHDDYIMRLYDVKTGLSQRIEDSGRSKYLQTFEGAGSFLSYGYEEDAFWIWDKKTLTPVASFKSDYKIDNIMITMDGRYIIGIDKNQGIVKWKLMNGPGEDNDNPDSYPEDFPYQGDLDLRLDLGIEDKKKDEEATDDAEENKEEDFYSSDDELDQDTDDNEQNDQNIIQEDDERFHKGRESDTVKDGATGNVDTDSEKDHAIDNTLQSTEITNGKHDINNGNNEDEEALLSDPSSEDW</sequence>
<reference evidence="8" key="2">
    <citation type="journal article" date="2021" name="Genome Biol. Evol.">
        <title>Developing a high-quality reference genome for a parasitic bivalve with doubly uniparental inheritance (Bivalvia: Unionida).</title>
        <authorList>
            <person name="Smith C.H."/>
        </authorList>
    </citation>
    <scope>NUCLEOTIDE SEQUENCE</scope>
    <source>
        <strain evidence="8">CHS0354</strain>
        <tissue evidence="8">Mantle</tissue>
    </source>
</reference>
<dbReference type="Gene3D" id="2.130.10.10">
    <property type="entry name" value="YVTN repeat-like/Quinoprotein amine dehydrogenase"/>
    <property type="match status" value="3"/>
</dbReference>
<feature type="compositionally biased region" description="Basic and acidic residues" evidence="4">
    <location>
        <begin position="220"/>
        <end position="235"/>
    </location>
</feature>
<evidence type="ECO:0000313" key="8">
    <source>
        <dbReference type="EMBL" id="KAK3601003.1"/>
    </source>
</evidence>
<evidence type="ECO:0000259" key="7">
    <source>
        <dbReference type="Pfam" id="PF25469"/>
    </source>
</evidence>
<evidence type="ECO:0000256" key="2">
    <source>
        <dbReference type="ARBA" id="ARBA00022737"/>
    </source>
</evidence>
<evidence type="ECO:0000313" key="9">
    <source>
        <dbReference type="Proteomes" id="UP001195483"/>
    </source>
</evidence>
<feature type="compositionally biased region" description="Acidic residues" evidence="4">
    <location>
        <begin position="1850"/>
        <end position="1879"/>
    </location>
</feature>
<name>A0AAE0W3S2_9BIVA</name>
<dbReference type="Pfam" id="PF00400">
    <property type="entry name" value="WD40"/>
    <property type="match status" value="1"/>
</dbReference>
<feature type="domain" description="DUF4062" evidence="6">
    <location>
        <begin position="275"/>
        <end position="361"/>
    </location>
</feature>
<feature type="domain" description="NACHT" evidence="5">
    <location>
        <begin position="622"/>
        <end position="790"/>
    </location>
</feature>
<feature type="compositionally biased region" description="Basic and acidic residues" evidence="4">
    <location>
        <begin position="31"/>
        <end position="53"/>
    </location>
</feature>
<evidence type="ECO:0000259" key="5">
    <source>
        <dbReference type="Pfam" id="PF05729"/>
    </source>
</evidence>
<proteinExistence type="predicted"/>
<evidence type="ECO:0000256" key="3">
    <source>
        <dbReference type="PROSITE-ProRule" id="PRU00221"/>
    </source>
</evidence>
<dbReference type="Pfam" id="PF25469">
    <property type="entry name" value="WHD_NWD1"/>
    <property type="match status" value="1"/>
</dbReference>
<dbReference type="InterPro" id="IPR052752">
    <property type="entry name" value="NACHT-WD_repeat"/>
</dbReference>
<accession>A0AAE0W3S2</accession>
<reference evidence="8" key="3">
    <citation type="submission" date="2023-05" db="EMBL/GenBank/DDBJ databases">
        <authorList>
            <person name="Smith C.H."/>
        </authorList>
    </citation>
    <scope>NUCLEOTIDE SEQUENCE</scope>
    <source>
        <strain evidence="8">CHS0354</strain>
        <tissue evidence="8">Mantle</tissue>
    </source>
</reference>
<dbReference type="InterPro" id="IPR025139">
    <property type="entry name" value="DUF4062"/>
</dbReference>
<feature type="domain" description="NWD1/2-like winged helix-turn-helix" evidence="7">
    <location>
        <begin position="840"/>
        <end position="953"/>
    </location>
</feature>
<feature type="region of interest" description="Disordered" evidence="4">
    <location>
        <begin position="1844"/>
        <end position="1955"/>
    </location>
</feature>
<dbReference type="InterPro" id="IPR011047">
    <property type="entry name" value="Quinoprotein_ADH-like_sf"/>
</dbReference>
<feature type="compositionally biased region" description="Basic and acidic residues" evidence="4">
    <location>
        <begin position="195"/>
        <end position="207"/>
    </location>
</feature>
<feature type="compositionally biased region" description="Basic and acidic residues" evidence="4">
    <location>
        <begin position="1890"/>
        <end position="1902"/>
    </location>
</feature>
<dbReference type="InterPro" id="IPR015943">
    <property type="entry name" value="WD40/YVTN_repeat-like_dom_sf"/>
</dbReference>
<evidence type="ECO:0000256" key="4">
    <source>
        <dbReference type="SAM" id="MobiDB-lite"/>
    </source>
</evidence>
<feature type="compositionally biased region" description="Polar residues" evidence="4">
    <location>
        <begin position="16"/>
        <end position="26"/>
    </location>
</feature>
<keyword evidence="1 3" id="KW-0853">WD repeat</keyword>
<protein>
    <submittedName>
        <fullName evidence="8">Uncharacterized protein</fullName>
    </submittedName>
</protein>
<feature type="repeat" description="WD" evidence="3">
    <location>
        <begin position="1428"/>
        <end position="1456"/>
    </location>
</feature>
<keyword evidence="2" id="KW-0677">Repeat</keyword>
<dbReference type="PROSITE" id="PS00678">
    <property type="entry name" value="WD_REPEATS_1"/>
    <property type="match status" value="1"/>
</dbReference>
<dbReference type="SUPFAM" id="SSF52540">
    <property type="entry name" value="P-loop containing nucleoside triphosphate hydrolases"/>
    <property type="match status" value="1"/>
</dbReference>
<feature type="compositionally biased region" description="Basic and acidic residues" evidence="4">
    <location>
        <begin position="157"/>
        <end position="180"/>
    </location>
</feature>
<dbReference type="InterPro" id="IPR019775">
    <property type="entry name" value="WD40_repeat_CS"/>
</dbReference>
<feature type="compositionally biased region" description="Basic and acidic residues" evidence="4">
    <location>
        <begin position="78"/>
        <end position="96"/>
    </location>
</feature>
<evidence type="ECO:0000259" key="6">
    <source>
        <dbReference type="Pfam" id="PF13271"/>
    </source>
</evidence>
<dbReference type="Pfam" id="PF05729">
    <property type="entry name" value="NACHT"/>
    <property type="match status" value="1"/>
</dbReference>
<feature type="region of interest" description="Disordered" evidence="4">
    <location>
        <begin position="157"/>
        <end position="238"/>
    </location>
</feature>
<dbReference type="SUPFAM" id="SSF50998">
    <property type="entry name" value="Quinoprotein alcohol dehydrogenase-like"/>
    <property type="match status" value="1"/>
</dbReference>
<organism evidence="8 9">
    <name type="scientific">Potamilus streckersoni</name>
    <dbReference type="NCBI Taxonomy" id="2493646"/>
    <lineage>
        <taxon>Eukaryota</taxon>
        <taxon>Metazoa</taxon>
        <taxon>Spiralia</taxon>
        <taxon>Lophotrochozoa</taxon>
        <taxon>Mollusca</taxon>
        <taxon>Bivalvia</taxon>
        <taxon>Autobranchia</taxon>
        <taxon>Heteroconchia</taxon>
        <taxon>Palaeoheterodonta</taxon>
        <taxon>Unionida</taxon>
        <taxon>Unionoidea</taxon>
        <taxon>Unionidae</taxon>
        <taxon>Ambleminae</taxon>
        <taxon>Lampsilini</taxon>
        <taxon>Potamilus</taxon>
    </lineage>
</organism>
<dbReference type="InterPro" id="IPR007111">
    <property type="entry name" value="NACHT_NTPase"/>
</dbReference>
<feature type="region of interest" description="Disordered" evidence="4">
    <location>
        <begin position="16"/>
        <end position="65"/>
    </location>
</feature>
<dbReference type="EMBL" id="JAEAOA010000546">
    <property type="protein sequence ID" value="KAK3601003.1"/>
    <property type="molecule type" value="Genomic_DNA"/>
</dbReference>
<keyword evidence="9" id="KW-1185">Reference proteome</keyword>
<reference evidence="8" key="1">
    <citation type="journal article" date="2021" name="Genome Biol. Evol.">
        <title>A High-Quality Reference Genome for a Parasitic Bivalve with Doubly Uniparental Inheritance (Bivalvia: Unionida).</title>
        <authorList>
            <person name="Smith C.H."/>
        </authorList>
    </citation>
    <scope>NUCLEOTIDE SEQUENCE</scope>
    <source>
        <strain evidence="8">CHS0354</strain>
    </source>
</reference>
<dbReference type="InterPro" id="IPR036322">
    <property type="entry name" value="WD40_repeat_dom_sf"/>
</dbReference>
<feature type="region of interest" description="Disordered" evidence="4">
    <location>
        <begin position="1812"/>
        <end position="1831"/>
    </location>
</feature>
<dbReference type="SUPFAM" id="SSF50978">
    <property type="entry name" value="WD40 repeat-like"/>
    <property type="match status" value="1"/>
</dbReference>
<feature type="compositionally biased region" description="Acidic residues" evidence="4">
    <location>
        <begin position="181"/>
        <end position="190"/>
    </location>
</feature>
<dbReference type="PANTHER" id="PTHR19871">
    <property type="entry name" value="BETA TRANSDUCIN-RELATED PROTEIN"/>
    <property type="match status" value="1"/>
</dbReference>
<dbReference type="SMART" id="SM00320">
    <property type="entry name" value="WD40"/>
    <property type="match status" value="2"/>
</dbReference>
<feature type="compositionally biased region" description="Acidic residues" evidence="4">
    <location>
        <begin position="1940"/>
        <end position="1955"/>
    </location>
</feature>